<dbReference type="RefSeq" id="XP_021867304.2">
    <property type="nucleotide sequence ID" value="XM_022011612.2"/>
</dbReference>
<feature type="compositionally biased region" description="Basic and acidic residues" evidence="1">
    <location>
        <begin position="198"/>
        <end position="244"/>
    </location>
</feature>
<evidence type="ECO:0000313" key="2">
    <source>
        <dbReference type="Proteomes" id="UP000813463"/>
    </source>
</evidence>
<proteinExistence type="predicted"/>
<evidence type="ECO:0000256" key="1">
    <source>
        <dbReference type="SAM" id="MobiDB-lite"/>
    </source>
</evidence>
<feature type="compositionally biased region" description="Basic and acidic residues" evidence="1">
    <location>
        <begin position="282"/>
        <end position="292"/>
    </location>
</feature>
<organism evidence="2 3">
    <name type="scientific">Spinacia oleracea</name>
    <name type="common">Spinach</name>
    <dbReference type="NCBI Taxonomy" id="3562"/>
    <lineage>
        <taxon>Eukaryota</taxon>
        <taxon>Viridiplantae</taxon>
        <taxon>Streptophyta</taxon>
        <taxon>Embryophyta</taxon>
        <taxon>Tracheophyta</taxon>
        <taxon>Spermatophyta</taxon>
        <taxon>Magnoliopsida</taxon>
        <taxon>eudicotyledons</taxon>
        <taxon>Gunneridae</taxon>
        <taxon>Pentapetalae</taxon>
        <taxon>Caryophyllales</taxon>
        <taxon>Chenopodiaceae</taxon>
        <taxon>Chenopodioideae</taxon>
        <taxon>Anserineae</taxon>
        <taxon>Spinacia</taxon>
    </lineage>
</organism>
<dbReference type="KEGG" id="soe:110805977"/>
<feature type="region of interest" description="Disordered" evidence="1">
    <location>
        <begin position="194"/>
        <end position="255"/>
    </location>
</feature>
<dbReference type="GeneID" id="110805977"/>
<keyword evidence="2" id="KW-1185">Reference proteome</keyword>
<dbReference type="AlphaFoldDB" id="A0A9R0JIN9"/>
<name>A0A9R0JIN9_SPIOL</name>
<feature type="compositionally biased region" description="Basic and acidic residues" evidence="1">
    <location>
        <begin position="303"/>
        <end position="320"/>
    </location>
</feature>
<accession>A0A9R0JIN9</accession>
<protein>
    <submittedName>
        <fullName evidence="3">Uncharacterized protein</fullName>
    </submittedName>
</protein>
<reference evidence="2" key="1">
    <citation type="journal article" date="2021" name="Nat. Commun.">
        <title>Genomic analyses provide insights into spinach domestication and the genetic basis of agronomic traits.</title>
        <authorList>
            <person name="Cai X."/>
            <person name="Sun X."/>
            <person name="Xu C."/>
            <person name="Sun H."/>
            <person name="Wang X."/>
            <person name="Ge C."/>
            <person name="Zhang Z."/>
            <person name="Wang Q."/>
            <person name="Fei Z."/>
            <person name="Jiao C."/>
            <person name="Wang Q."/>
        </authorList>
    </citation>
    <scope>NUCLEOTIDE SEQUENCE [LARGE SCALE GENOMIC DNA]</scope>
    <source>
        <strain evidence="2">cv. Varoflay</strain>
    </source>
</reference>
<feature type="region of interest" description="Disordered" evidence="1">
    <location>
        <begin position="1"/>
        <end position="29"/>
    </location>
</feature>
<dbReference type="Proteomes" id="UP000813463">
    <property type="component" value="Chromosome 3"/>
</dbReference>
<feature type="region of interest" description="Disordered" evidence="1">
    <location>
        <begin position="274"/>
        <end position="336"/>
    </location>
</feature>
<evidence type="ECO:0000313" key="3">
    <source>
        <dbReference type="RefSeq" id="XP_021867304.2"/>
    </source>
</evidence>
<reference evidence="3" key="2">
    <citation type="submission" date="2025-08" db="UniProtKB">
        <authorList>
            <consortium name="RefSeq"/>
        </authorList>
    </citation>
    <scope>IDENTIFICATION</scope>
    <source>
        <tissue evidence="3">Leaf</tissue>
    </source>
</reference>
<gene>
    <name evidence="3" type="primary">LOC110805977</name>
</gene>
<sequence length="336" mass="37832">MGCGKSKHAVATTESFSSRKKLKASSSKKVQNVEELCDTKATNVNENSNKSCRETLKVDTEQEIGMNANQEEILTTKGKQINIFISNSKLDSPIELKEKPENKDILVSEKVVPNRESEGNDIELSMGSHEEKLIANEIKTNKNLSPQHESIQIFPSNEEEKHDIIVDNELNNNTKVDGNLSPQHEYIVKIVSDEEEKEDKSIDADNELNNKKECKSSSPEFERIENSLDGEEKHDKPIKGDNDLNNKTTFDENLFPGHESIENFSLNEEEKLDNLVEGYDDTNNKEEEKNEDGILENINEVSEEVKDDSASNESETKPNDGEENVMAAMVSQTKQT</sequence>